<dbReference type="InterPro" id="IPR013427">
    <property type="entry name" value="Haem-bd_dom_put"/>
</dbReference>
<dbReference type="Gene3D" id="2.120.10.30">
    <property type="entry name" value="TolB, C-terminal domain"/>
    <property type="match status" value="1"/>
</dbReference>
<dbReference type="InterPro" id="IPR029010">
    <property type="entry name" value="ThuA-like"/>
</dbReference>
<keyword evidence="1 4" id="KW-0349">Heme</keyword>
<sequence length="1246" mass="134540">MSLKIRILSICLVGSSFSVAAPLRVLITSDTDSFQQLYSQSLEKAGAVVTVDPTPDEADLKNADVLLLQQSNYQPLPDASQKAIADFASHGGGVVAINAALAAGDVAWGKSVLGGAWDPEKSHRFSSLMMLYVLTDAHPIVKSASQFDLQDDTLFDLDTDPDINVLASAFTPKGRDGEIIGGDPTKGVRASIYDIQPQIWTHEDAQHRSFVILPGSEKTLAHESIRTFILRGLAWTAKRENVDELTADVKPDDLRYPKGGPLKAEDAIKKFEMQPGFTASVVAAEPLVNKPIAVQWDAKGRLWVAETIEYPNGRRPAVAEPWKETGVVEPGKYDRPALDRISILTDTDGDGVMDKKTVFHEGLELITGFCMHEDGVIVVAEPDVVWLRDTDGDDKADQEIPLFGGFVPGDTHFVANHFISAPDGWIYASNGSGCIPTDPKTGKELARLSPGVFRFKPDGSVIEQVASQGGNTFGAEVTSDMEIYHGKATSGDPIQHVVLPEWVLKKAPGSSISSMHSVNPGRAVIRKDLPDRAPLMQIDQVGRYTAACSVAMYEGGAWPDEYKNTMFTSEPILDIVHHEKIVPDGPSFKGELVLTDREWLRSEDFWFCPIDTSFGPDGAAYLLDFYTPVVAHNDTRGPQHSRSGASVRPDREHYFGRIYRIQHDGAPVLTSPDLSQADAAGLIKAFSHPNRDVRFNAIRVLIEKADQFRDDAAPLLVNLLKGGEMEEARIEALWALQRLGKLDPSLLNFIAISSKGHLRKNAMLVAESGAIPLEPEAVSIALADPDQRTQLAALRALGASPMSEENGKVLLNAASTFKDPWSLAAAAAAGSDNPVPLLSALLETEHADDSQKELARLLAAALSAKTLPDQTASLFEKIASATDSELALRVLNELSKNPPPPPADASAALAHLKNLLASGNQSIATAAIPFAIAWDPQGKVLAGEVAAASKKLLGIARDPKQPAEVRVNSLRSLIAARSTDPEILPDLINVLDQKLPQQVILPVIEQLAETGEPSVGPALLEHMQKLGGRARNAIFRALTSRPEWTALILDAIEQQKLDFKSLSPREASLLSNHPDAAIAERAKAIIEKLNGSSDKAKVIADLLPEVSKKGDPAHGKELFNQTCTICHQIEGKGAQFGPALDGIGSHPVNELLTHIVDPSLVVDDEHRTWNIKMKDGTQYSALIASENDKRVQLRLPGGATLDLDPANIESRSKGYNSLMPEGFEALGGPALRDIISYLQSVAPQTE</sequence>
<evidence type="ECO:0000256" key="2">
    <source>
        <dbReference type="ARBA" id="ARBA00022723"/>
    </source>
</evidence>
<evidence type="ECO:0000256" key="3">
    <source>
        <dbReference type="ARBA" id="ARBA00023004"/>
    </source>
</evidence>
<dbReference type="Pfam" id="PF06283">
    <property type="entry name" value="ThuA"/>
    <property type="match status" value="1"/>
</dbReference>
<dbReference type="GO" id="GO:0046872">
    <property type="term" value="F:metal ion binding"/>
    <property type="evidence" value="ECO:0007669"/>
    <property type="project" value="UniProtKB-KW"/>
</dbReference>
<dbReference type="Gene3D" id="3.40.50.880">
    <property type="match status" value="1"/>
</dbReference>
<accession>A0A934S6Z8</accession>
<dbReference type="EMBL" id="JAENIJ010000020">
    <property type="protein sequence ID" value="MBK1883367.1"/>
    <property type="molecule type" value="Genomic_DNA"/>
</dbReference>
<dbReference type="GO" id="GO:0009055">
    <property type="term" value="F:electron transfer activity"/>
    <property type="evidence" value="ECO:0007669"/>
    <property type="project" value="InterPro"/>
</dbReference>
<dbReference type="PANTHER" id="PTHR33546">
    <property type="entry name" value="LARGE, MULTIFUNCTIONAL SECRETED PROTEIN-RELATED"/>
    <property type="match status" value="1"/>
</dbReference>
<evidence type="ECO:0000313" key="7">
    <source>
        <dbReference type="EMBL" id="MBK1883367.1"/>
    </source>
</evidence>
<dbReference type="InterPro" id="IPR011041">
    <property type="entry name" value="Quinoprot_gluc/sorb_DH_b-prop"/>
</dbReference>
<dbReference type="Gene3D" id="1.25.10.10">
    <property type="entry name" value="Leucine-rich Repeat Variant"/>
    <property type="match status" value="1"/>
</dbReference>
<dbReference type="SUPFAM" id="SSF50952">
    <property type="entry name" value="Soluble quinoprotein glucose dehydrogenase"/>
    <property type="match status" value="1"/>
</dbReference>
<evidence type="ECO:0000256" key="5">
    <source>
        <dbReference type="SAM" id="SignalP"/>
    </source>
</evidence>
<dbReference type="RefSeq" id="WP_200271438.1">
    <property type="nucleotide sequence ID" value="NZ_JAENIJ010000020.1"/>
</dbReference>
<dbReference type="Gene3D" id="1.10.760.10">
    <property type="entry name" value="Cytochrome c-like domain"/>
    <property type="match status" value="1"/>
</dbReference>
<evidence type="ECO:0000259" key="6">
    <source>
        <dbReference type="PROSITE" id="PS51007"/>
    </source>
</evidence>
<organism evidence="7 8">
    <name type="scientific">Luteolibacter pohnpeiensis</name>
    <dbReference type="NCBI Taxonomy" id="454153"/>
    <lineage>
        <taxon>Bacteria</taxon>
        <taxon>Pseudomonadati</taxon>
        <taxon>Verrucomicrobiota</taxon>
        <taxon>Verrucomicrobiia</taxon>
        <taxon>Verrucomicrobiales</taxon>
        <taxon>Verrucomicrobiaceae</taxon>
        <taxon>Luteolibacter</taxon>
    </lineage>
</organism>
<dbReference type="Proteomes" id="UP000603141">
    <property type="component" value="Unassembled WGS sequence"/>
</dbReference>
<protein>
    <submittedName>
        <fullName evidence="7">ThuA domain-containing protein</fullName>
    </submittedName>
</protein>
<keyword evidence="5" id="KW-0732">Signal</keyword>
<dbReference type="InterPro" id="IPR011042">
    <property type="entry name" value="6-blade_b-propeller_TolB-like"/>
</dbReference>
<proteinExistence type="predicted"/>
<dbReference type="NCBIfam" id="TIGR02603">
    <property type="entry name" value="CxxCH_TIGR02603"/>
    <property type="match status" value="1"/>
</dbReference>
<gene>
    <name evidence="7" type="ORF">JIN85_13145</name>
</gene>
<dbReference type="Pfam" id="PF23500">
    <property type="entry name" value="DUF7133"/>
    <property type="match status" value="1"/>
</dbReference>
<keyword evidence="8" id="KW-1185">Reference proteome</keyword>
<dbReference type="SUPFAM" id="SSF46626">
    <property type="entry name" value="Cytochrome c"/>
    <property type="match status" value="1"/>
</dbReference>
<dbReference type="InterPro" id="IPR055557">
    <property type="entry name" value="DUF7133"/>
</dbReference>
<keyword evidence="2 4" id="KW-0479">Metal-binding</keyword>
<comment type="caution">
    <text evidence="7">The sequence shown here is derived from an EMBL/GenBank/DDBJ whole genome shotgun (WGS) entry which is preliminary data.</text>
</comment>
<dbReference type="InterPro" id="IPR036909">
    <property type="entry name" value="Cyt_c-like_dom_sf"/>
</dbReference>
<dbReference type="InterPro" id="IPR029062">
    <property type="entry name" value="Class_I_gatase-like"/>
</dbReference>
<dbReference type="Pfam" id="PF00034">
    <property type="entry name" value="Cytochrom_C"/>
    <property type="match status" value="1"/>
</dbReference>
<feature type="signal peptide" evidence="5">
    <location>
        <begin position="1"/>
        <end position="20"/>
    </location>
</feature>
<dbReference type="PROSITE" id="PS51007">
    <property type="entry name" value="CYTC"/>
    <property type="match status" value="1"/>
</dbReference>
<reference evidence="7" key="1">
    <citation type="submission" date="2021-01" db="EMBL/GenBank/DDBJ databases">
        <title>Modified the classification status of verrucomicrobia.</title>
        <authorList>
            <person name="Feng X."/>
        </authorList>
    </citation>
    <scope>NUCLEOTIDE SEQUENCE</scope>
    <source>
        <strain evidence="7">KCTC 22041</strain>
    </source>
</reference>
<evidence type="ECO:0000313" key="8">
    <source>
        <dbReference type="Proteomes" id="UP000603141"/>
    </source>
</evidence>
<dbReference type="PANTHER" id="PTHR33546:SF1">
    <property type="entry name" value="LARGE, MULTIFUNCTIONAL SECRETED PROTEIN"/>
    <property type="match status" value="1"/>
</dbReference>
<dbReference type="CDD" id="cd03143">
    <property type="entry name" value="A4_beta-galactosidase_middle_domain"/>
    <property type="match status" value="1"/>
</dbReference>
<keyword evidence="3 4" id="KW-0408">Iron</keyword>
<dbReference type="InterPro" id="IPR009056">
    <property type="entry name" value="Cyt_c-like_dom"/>
</dbReference>
<dbReference type="InterPro" id="IPR011989">
    <property type="entry name" value="ARM-like"/>
</dbReference>
<dbReference type="SUPFAM" id="SSF52317">
    <property type="entry name" value="Class I glutamine amidotransferase-like"/>
    <property type="match status" value="1"/>
</dbReference>
<evidence type="ECO:0000256" key="1">
    <source>
        <dbReference type="ARBA" id="ARBA00022617"/>
    </source>
</evidence>
<evidence type="ECO:0000256" key="4">
    <source>
        <dbReference type="PROSITE-ProRule" id="PRU00433"/>
    </source>
</evidence>
<feature type="chain" id="PRO_5038016446" evidence="5">
    <location>
        <begin position="21"/>
        <end position="1246"/>
    </location>
</feature>
<feature type="domain" description="Cytochrome c" evidence="6">
    <location>
        <begin position="1110"/>
        <end position="1242"/>
    </location>
</feature>
<dbReference type="AlphaFoldDB" id="A0A934S6Z8"/>
<dbReference type="InterPro" id="IPR016024">
    <property type="entry name" value="ARM-type_fold"/>
</dbReference>
<dbReference type="NCBIfam" id="TIGR02604">
    <property type="entry name" value="Piru_Ver_Nterm"/>
    <property type="match status" value="1"/>
</dbReference>
<dbReference type="GO" id="GO:0020037">
    <property type="term" value="F:heme binding"/>
    <property type="evidence" value="ECO:0007669"/>
    <property type="project" value="InterPro"/>
</dbReference>
<dbReference type="SUPFAM" id="SSF48371">
    <property type="entry name" value="ARM repeat"/>
    <property type="match status" value="1"/>
</dbReference>
<dbReference type="InterPro" id="IPR013428">
    <property type="entry name" value="Membrane-bound_put_N"/>
</dbReference>
<name>A0A934S6Z8_9BACT</name>